<dbReference type="SUPFAM" id="SSF52833">
    <property type="entry name" value="Thioredoxin-like"/>
    <property type="match status" value="1"/>
</dbReference>
<proteinExistence type="predicted"/>
<dbReference type="Pfam" id="PF00085">
    <property type="entry name" value="Thioredoxin"/>
    <property type="match status" value="1"/>
</dbReference>
<dbReference type="EMBL" id="MOBO01000026">
    <property type="protein sequence ID" value="RON33807.1"/>
    <property type="molecule type" value="Genomic_DNA"/>
</dbReference>
<evidence type="ECO:0000259" key="1">
    <source>
        <dbReference type="PROSITE" id="PS51352"/>
    </source>
</evidence>
<name>A0A423J809_9PSED</name>
<sequence>MNSTAPHSTLPPIYRKALKTWRPVILYFGSEHCPACETAGPVFRQIAEPYRHHAQIYMLNTSESPRHPDVTGTPTVLFYKEGKLLKKLKGIGTEQTLQEDFARHIGKVKPATVKRKPVHDLAWLRETLRRLRTVPRATGQLNRRGCC</sequence>
<dbReference type="Proteomes" id="UP000286351">
    <property type="component" value="Unassembled WGS sequence"/>
</dbReference>
<dbReference type="AlphaFoldDB" id="A0A423J809"/>
<comment type="caution">
    <text evidence="2">The sequence shown here is derived from an EMBL/GenBank/DDBJ whole genome shotgun (WGS) entry which is preliminary data.</text>
</comment>
<reference evidence="2 3" key="1">
    <citation type="submission" date="2016-10" db="EMBL/GenBank/DDBJ databases">
        <title>Comparative genome analysis of multiple Pseudomonas spp. focuses on biocontrol and plant growth promoting traits.</title>
        <authorList>
            <person name="Tao X.-Y."/>
            <person name="Taylor C.G."/>
        </authorList>
    </citation>
    <scope>NUCLEOTIDE SEQUENCE [LARGE SCALE GENOMIC DNA]</scope>
    <source>
        <strain evidence="2 3">38D4</strain>
    </source>
</reference>
<dbReference type="CDD" id="cd02947">
    <property type="entry name" value="TRX_family"/>
    <property type="match status" value="1"/>
</dbReference>
<dbReference type="RefSeq" id="WP_123368160.1">
    <property type="nucleotide sequence ID" value="NZ_MOBO01000026.1"/>
</dbReference>
<evidence type="ECO:0000313" key="3">
    <source>
        <dbReference type="Proteomes" id="UP000286351"/>
    </source>
</evidence>
<dbReference type="PROSITE" id="PS51352">
    <property type="entry name" value="THIOREDOXIN_2"/>
    <property type="match status" value="1"/>
</dbReference>
<dbReference type="Gene3D" id="3.40.30.10">
    <property type="entry name" value="Glutaredoxin"/>
    <property type="match status" value="1"/>
</dbReference>
<gene>
    <name evidence="2" type="ORF">BK664_25270</name>
</gene>
<organism evidence="2 3">
    <name type="scientific">Pseudomonas brassicacearum</name>
    <dbReference type="NCBI Taxonomy" id="930166"/>
    <lineage>
        <taxon>Bacteria</taxon>
        <taxon>Pseudomonadati</taxon>
        <taxon>Pseudomonadota</taxon>
        <taxon>Gammaproteobacteria</taxon>
        <taxon>Pseudomonadales</taxon>
        <taxon>Pseudomonadaceae</taxon>
        <taxon>Pseudomonas</taxon>
    </lineage>
</organism>
<evidence type="ECO:0000313" key="2">
    <source>
        <dbReference type="EMBL" id="RON33807.1"/>
    </source>
</evidence>
<protein>
    <submittedName>
        <fullName evidence="2">Thiol reductase thioredoxin</fullName>
    </submittedName>
</protein>
<dbReference type="InterPro" id="IPR036249">
    <property type="entry name" value="Thioredoxin-like_sf"/>
</dbReference>
<accession>A0A423J809</accession>
<dbReference type="InterPro" id="IPR013766">
    <property type="entry name" value="Thioredoxin_domain"/>
</dbReference>
<feature type="domain" description="Thioredoxin" evidence="1">
    <location>
        <begin position="1"/>
        <end position="106"/>
    </location>
</feature>